<dbReference type="AlphaFoldDB" id="A0A4S3M2J5"/>
<dbReference type="Pfam" id="PF00034">
    <property type="entry name" value="Cytochrom_C"/>
    <property type="match status" value="1"/>
</dbReference>
<evidence type="ECO:0000256" key="3">
    <source>
        <dbReference type="ARBA" id="ARBA00023004"/>
    </source>
</evidence>
<dbReference type="Gene3D" id="2.120.10.30">
    <property type="entry name" value="TolB, C-terminal domain"/>
    <property type="match status" value="1"/>
</dbReference>
<keyword evidence="3 4" id="KW-0408">Iron</keyword>
<dbReference type="SUPFAM" id="SSF50952">
    <property type="entry name" value="Soluble quinoprotein glucose dehydrogenase"/>
    <property type="match status" value="1"/>
</dbReference>
<evidence type="ECO:0000313" key="8">
    <source>
        <dbReference type="Proteomes" id="UP000305939"/>
    </source>
</evidence>
<evidence type="ECO:0000256" key="2">
    <source>
        <dbReference type="ARBA" id="ARBA00022723"/>
    </source>
</evidence>
<feature type="domain" description="Cytochrome c" evidence="6">
    <location>
        <begin position="392"/>
        <end position="527"/>
    </location>
</feature>
<dbReference type="PROSITE" id="PS51007">
    <property type="entry name" value="CYTC"/>
    <property type="match status" value="1"/>
</dbReference>
<keyword evidence="1 4" id="KW-0349">Heme</keyword>
<dbReference type="Pfam" id="PF23500">
    <property type="entry name" value="DUF7133"/>
    <property type="match status" value="1"/>
</dbReference>
<dbReference type="PANTHER" id="PTHR33546">
    <property type="entry name" value="LARGE, MULTIFUNCTIONAL SECRETED PROTEIN-RELATED"/>
    <property type="match status" value="1"/>
</dbReference>
<dbReference type="InterPro" id="IPR055557">
    <property type="entry name" value="DUF7133"/>
</dbReference>
<feature type="chain" id="PRO_5021026218" evidence="5">
    <location>
        <begin position="24"/>
        <end position="528"/>
    </location>
</feature>
<dbReference type="GO" id="GO:0020037">
    <property type="term" value="F:heme binding"/>
    <property type="evidence" value="ECO:0007669"/>
    <property type="project" value="InterPro"/>
</dbReference>
<dbReference type="EMBL" id="SSMC01000001">
    <property type="protein sequence ID" value="THD69263.1"/>
    <property type="molecule type" value="Genomic_DNA"/>
</dbReference>
<dbReference type="SUPFAM" id="SSF46626">
    <property type="entry name" value="Cytochrome c"/>
    <property type="match status" value="1"/>
</dbReference>
<dbReference type="PROSITE" id="PS51257">
    <property type="entry name" value="PROKAR_LIPOPROTEIN"/>
    <property type="match status" value="1"/>
</dbReference>
<evidence type="ECO:0000256" key="5">
    <source>
        <dbReference type="SAM" id="SignalP"/>
    </source>
</evidence>
<organism evidence="7 8">
    <name type="scientific">Robertkochia marina</name>
    <dbReference type="NCBI Taxonomy" id="1227945"/>
    <lineage>
        <taxon>Bacteria</taxon>
        <taxon>Pseudomonadati</taxon>
        <taxon>Bacteroidota</taxon>
        <taxon>Flavobacteriia</taxon>
        <taxon>Flavobacteriales</taxon>
        <taxon>Flavobacteriaceae</taxon>
        <taxon>Robertkochia</taxon>
    </lineage>
</organism>
<protein>
    <submittedName>
        <fullName evidence="7">C-type cytochrome</fullName>
    </submittedName>
</protein>
<dbReference type="InterPro" id="IPR036909">
    <property type="entry name" value="Cyt_c-like_dom_sf"/>
</dbReference>
<evidence type="ECO:0000256" key="1">
    <source>
        <dbReference type="ARBA" id="ARBA00022617"/>
    </source>
</evidence>
<dbReference type="Gene3D" id="1.10.760.10">
    <property type="entry name" value="Cytochrome c-like domain"/>
    <property type="match status" value="1"/>
</dbReference>
<keyword evidence="5" id="KW-0732">Signal</keyword>
<dbReference type="InterPro" id="IPR011041">
    <property type="entry name" value="Quinoprot_gluc/sorb_DH_b-prop"/>
</dbReference>
<proteinExistence type="predicted"/>
<dbReference type="PANTHER" id="PTHR33546:SF1">
    <property type="entry name" value="LARGE, MULTIFUNCTIONAL SECRETED PROTEIN"/>
    <property type="match status" value="1"/>
</dbReference>
<gene>
    <name evidence="7" type="ORF">E7Z59_02725</name>
</gene>
<name>A0A4S3M2J5_9FLAO</name>
<reference evidence="7 8" key="1">
    <citation type="submission" date="2019-04" db="EMBL/GenBank/DDBJ databases">
        <title>Draft genome sequence of Robertkochia marina CC-AMO-30D.</title>
        <authorList>
            <person name="Hameed A."/>
            <person name="Lin S.-Y."/>
            <person name="Shahina M."/>
            <person name="Lai W.-A."/>
            <person name="Young C.-C."/>
        </authorList>
    </citation>
    <scope>NUCLEOTIDE SEQUENCE [LARGE SCALE GENOMIC DNA]</scope>
    <source>
        <strain evidence="7 8">CC-AMO-30D</strain>
    </source>
</reference>
<dbReference type="GO" id="GO:0009055">
    <property type="term" value="F:electron transfer activity"/>
    <property type="evidence" value="ECO:0007669"/>
    <property type="project" value="InterPro"/>
</dbReference>
<feature type="signal peptide" evidence="5">
    <location>
        <begin position="1"/>
        <end position="23"/>
    </location>
</feature>
<evidence type="ECO:0000259" key="6">
    <source>
        <dbReference type="PROSITE" id="PS51007"/>
    </source>
</evidence>
<keyword evidence="8" id="KW-1185">Reference proteome</keyword>
<dbReference type="NCBIfam" id="TIGR02603">
    <property type="entry name" value="CxxCH_TIGR02603"/>
    <property type="match status" value="1"/>
</dbReference>
<dbReference type="OrthoDB" id="9811395at2"/>
<comment type="caution">
    <text evidence="7">The sequence shown here is derived from an EMBL/GenBank/DDBJ whole genome shotgun (WGS) entry which is preliminary data.</text>
</comment>
<keyword evidence="2 4" id="KW-0479">Metal-binding</keyword>
<dbReference type="InterPro" id="IPR013427">
    <property type="entry name" value="Haem-bd_dom_put"/>
</dbReference>
<dbReference type="RefSeq" id="WP_136334753.1">
    <property type="nucleotide sequence ID" value="NZ_QXMP01000001.1"/>
</dbReference>
<evidence type="ECO:0000256" key="4">
    <source>
        <dbReference type="PROSITE-ProRule" id="PRU00433"/>
    </source>
</evidence>
<accession>A0A4S3M2J5</accession>
<dbReference type="InterPro" id="IPR009056">
    <property type="entry name" value="Cyt_c-like_dom"/>
</dbReference>
<dbReference type="InterPro" id="IPR011042">
    <property type="entry name" value="6-blade_b-propeller_TolB-like"/>
</dbReference>
<evidence type="ECO:0000313" key="7">
    <source>
        <dbReference type="EMBL" id="THD69263.1"/>
    </source>
</evidence>
<sequence length="528" mass="59269">MKSFLLCLTMVVLLSACRQSVKNAPTDEEKLLTAYIDSTIRVYDSLAVIKLPINNGVKIWNPGVLKTGPEGRIFGANLTGEIYSLEDTDGDGLEDTAKLFCNVSEDGFRTPAGMVFKDWDLYVGLPQQIRVYRDTDHDFVADTSFVFFDKIPYSDHPYEWTSGLNFDEDGWLYCILTTDSWNPGASPDPEKLRGSLLKISPDGKEYEQLATGLRSVHGMDFNAEGELYMVDNQGGQNSGEEFLKYVKGGFYGHNTTKYGEQEEVPTMAYLETEVAPSDLLFHEENGKEELYVSYYGPGEYWERGAIARIHFVEDENGNPTVKEEIITNLPKVSNITFSESGELYASRVGVTDYWYQKTDSLDGAIYKIKKASWVIPDSREGLSMASTDLDANSIEEGRILFNTRACAACHSLDGTTEMLGPDLKNIGLFYNRKELEEEIREPSRRIKPGSFASKITMKNGEVQLGRVITQNEEELQLMLVGNQIKKIPTTEIADTELYPESMMYPGLLDGLTRKEIDALLDFLISNAK</sequence>
<dbReference type="Proteomes" id="UP000305939">
    <property type="component" value="Unassembled WGS sequence"/>
</dbReference>
<dbReference type="GO" id="GO:0046872">
    <property type="term" value="F:metal ion binding"/>
    <property type="evidence" value="ECO:0007669"/>
    <property type="project" value="UniProtKB-KW"/>
</dbReference>